<keyword evidence="2" id="KW-0472">Membrane</keyword>
<sequence length="108" mass="11594">MLPTPESCPVWLTPHLTWADSGTEAEGSTHRPTPRSSSRSPQTGGPGGAALGTRVWEDLRPRGHVPATRAKEGLMSITMFLEILLGVLLVISTIVTAAVLWPGKPRHH</sequence>
<gene>
    <name evidence="3" type="ORF">Psi01_45030</name>
</gene>
<keyword evidence="2" id="KW-0812">Transmembrane</keyword>
<keyword evidence="4" id="KW-1185">Reference proteome</keyword>
<evidence type="ECO:0000256" key="2">
    <source>
        <dbReference type="SAM" id="Phobius"/>
    </source>
</evidence>
<dbReference type="Proteomes" id="UP000619788">
    <property type="component" value="Unassembled WGS sequence"/>
</dbReference>
<dbReference type="AlphaFoldDB" id="A0A8J3WLH7"/>
<keyword evidence="2" id="KW-1133">Transmembrane helix</keyword>
<evidence type="ECO:0000256" key="1">
    <source>
        <dbReference type="SAM" id="MobiDB-lite"/>
    </source>
</evidence>
<dbReference type="EMBL" id="BOOJ01000036">
    <property type="protein sequence ID" value="GIH93873.1"/>
    <property type="molecule type" value="Genomic_DNA"/>
</dbReference>
<feature type="transmembrane region" description="Helical" evidence="2">
    <location>
        <begin position="79"/>
        <end position="101"/>
    </location>
</feature>
<evidence type="ECO:0000313" key="4">
    <source>
        <dbReference type="Proteomes" id="UP000619788"/>
    </source>
</evidence>
<name>A0A8J3WLH7_9ACTN</name>
<comment type="caution">
    <text evidence="3">The sequence shown here is derived from an EMBL/GenBank/DDBJ whole genome shotgun (WGS) entry which is preliminary data.</text>
</comment>
<protein>
    <submittedName>
        <fullName evidence="3">Uncharacterized protein</fullName>
    </submittedName>
</protein>
<feature type="region of interest" description="Disordered" evidence="1">
    <location>
        <begin position="19"/>
        <end position="53"/>
    </location>
</feature>
<evidence type="ECO:0000313" key="3">
    <source>
        <dbReference type="EMBL" id="GIH93873.1"/>
    </source>
</evidence>
<reference evidence="3 4" key="1">
    <citation type="submission" date="2021-01" db="EMBL/GenBank/DDBJ databases">
        <title>Whole genome shotgun sequence of Planobispora siamensis NBRC 107568.</title>
        <authorList>
            <person name="Komaki H."/>
            <person name="Tamura T."/>
        </authorList>
    </citation>
    <scope>NUCLEOTIDE SEQUENCE [LARGE SCALE GENOMIC DNA]</scope>
    <source>
        <strain evidence="3 4">NBRC 107568</strain>
    </source>
</reference>
<proteinExistence type="predicted"/>
<accession>A0A8J3WLH7</accession>
<feature type="compositionally biased region" description="Low complexity" evidence="1">
    <location>
        <begin position="30"/>
        <end position="43"/>
    </location>
</feature>
<organism evidence="3 4">
    <name type="scientific">Planobispora siamensis</name>
    <dbReference type="NCBI Taxonomy" id="936338"/>
    <lineage>
        <taxon>Bacteria</taxon>
        <taxon>Bacillati</taxon>
        <taxon>Actinomycetota</taxon>
        <taxon>Actinomycetes</taxon>
        <taxon>Streptosporangiales</taxon>
        <taxon>Streptosporangiaceae</taxon>
        <taxon>Planobispora</taxon>
    </lineage>
</organism>